<keyword evidence="1" id="KW-0472">Membrane</keyword>
<dbReference type="EMBL" id="QGKW02002228">
    <property type="protein sequence ID" value="KAF2538733.1"/>
    <property type="molecule type" value="Genomic_DNA"/>
</dbReference>
<organism evidence="2 3">
    <name type="scientific">Brassica cretica</name>
    <name type="common">Mustard</name>
    <dbReference type="NCBI Taxonomy" id="69181"/>
    <lineage>
        <taxon>Eukaryota</taxon>
        <taxon>Viridiplantae</taxon>
        <taxon>Streptophyta</taxon>
        <taxon>Embryophyta</taxon>
        <taxon>Tracheophyta</taxon>
        <taxon>Spermatophyta</taxon>
        <taxon>Magnoliopsida</taxon>
        <taxon>eudicotyledons</taxon>
        <taxon>Gunneridae</taxon>
        <taxon>Pentapetalae</taxon>
        <taxon>rosids</taxon>
        <taxon>malvids</taxon>
        <taxon>Brassicales</taxon>
        <taxon>Brassicaceae</taxon>
        <taxon>Brassiceae</taxon>
        <taxon>Brassica</taxon>
    </lineage>
</organism>
<feature type="transmembrane region" description="Helical" evidence="1">
    <location>
        <begin position="50"/>
        <end position="71"/>
    </location>
</feature>
<evidence type="ECO:0000313" key="3">
    <source>
        <dbReference type="Proteomes" id="UP000712281"/>
    </source>
</evidence>
<proteinExistence type="predicted"/>
<evidence type="ECO:0008006" key="4">
    <source>
        <dbReference type="Google" id="ProtNLM"/>
    </source>
</evidence>
<sequence length="280" mass="31091">MEVVLLCSLVTLSLSTDVFFSWSTLALYSLGYSYSFESDAMLDVWVILDLWFMAFVGNVLMDSVSFGYIFVCLSSSYVTLMQLPTAVKEKIIVICSSVNMVMGAAASSFCGRRSHASFCLRFSSSLPVVFSILRRRAARRVNLFRSRSKAHVVDLGGSRYGQAACGSSVVSSKGSPPPSVWLVAVVGLGLFSEVRSRAFCSGLKFRVLFSTGGLWWVAWRLLRLGLDSPLYCLQWRRYVVSFGAPLQSMSCRWCGAHRPCLSSMCFLQYYCSDVGCSDRF</sequence>
<comment type="caution">
    <text evidence="2">The sequence shown here is derived from an EMBL/GenBank/DDBJ whole genome shotgun (WGS) entry which is preliminary data.</text>
</comment>
<dbReference type="Proteomes" id="UP000712281">
    <property type="component" value="Unassembled WGS sequence"/>
</dbReference>
<keyword evidence="1" id="KW-1133">Transmembrane helix</keyword>
<gene>
    <name evidence="2" type="ORF">F2Q68_00022872</name>
</gene>
<evidence type="ECO:0000256" key="1">
    <source>
        <dbReference type="SAM" id="Phobius"/>
    </source>
</evidence>
<keyword evidence="1" id="KW-0812">Transmembrane</keyword>
<protein>
    <recommendedName>
        <fullName evidence="4">Transmembrane protein</fullName>
    </recommendedName>
</protein>
<dbReference type="AlphaFoldDB" id="A0A8S9FYJ3"/>
<name>A0A8S9FYJ3_BRACR</name>
<accession>A0A8S9FYJ3</accession>
<reference evidence="2" key="1">
    <citation type="submission" date="2019-12" db="EMBL/GenBank/DDBJ databases">
        <title>Genome sequencing and annotation of Brassica cretica.</title>
        <authorList>
            <person name="Studholme D.J."/>
            <person name="Sarris P.F."/>
        </authorList>
    </citation>
    <scope>NUCLEOTIDE SEQUENCE</scope>
    <source>
        <strain evidence="2">PFS-001/15</strain>
        <tissue evidence="2">Leaf</tissue>
    </source>
</reference>
<evidence type="ECO:0000313" key="2">
    <source>
        <dbReference type="EMBL" id="KAF2538733.1"/>
    </source>
</evidence>